<comment type="caution">
    <text evidence="2">The sequence shown here is derived from an EMBL/GenBank/DDBJ whole genome shotgun (WGS) entry which is preliminary data.</text>
</comment>
<protein>
    <submittedName>
        <fullName evidence="2">Phosphotransferase family protein</fullName>
    </submittedName>
</protein>
<dbReference type="EMBL" id="JAVREV010000015">
    <property type="protein sequence ID" value="MDT0445818.1"/>
    <property type="molecule type" value="Genomic_DNA"/>
</dbReference>
<dbReference type="InterPro" id="IPR041726">
    <property type="entry name" value="ACAD10_11_N"/>
</dbReference>
<reference evidence="3" key="1">
    <citation type="submission" date="2023-07" db="EMBL/GenBank/DDBJ databases">
        <title>30 novel species of actinomycetes from the DSMZ collection.</title>
        <authorList>
            <person name="Nouioui I."/>
        </authorList>
    </citation>
    <scope>NUCLEOTIDE SEQUENCE [LARGE SCALE GENOMIC DNA]</scope>
    <source>
        <strain evidence="3">DSM 41886</strain>
    </source>
</reference>
<evidence type="ECO:0000259" key="1">
    <source>
        <dbReference type="Pfam" id="PF01636"/>
    </source>
</evidence>
<dbReference type="Gene3D" id="3.30.200.20">
    <property type="entry name" value="Phosphorylase Kinase, domain 1"/>
    <property type="match status" value="1"/>
</dbReference>
<dbReference type="PANTHER" id="PTHR47829">
    <property type="entry name" value="HYDROLASE, PUTATIVE (AFU_ORTHOLOGUE AFUA_1G12880)-RELATED"/>
    <property type="match status" value="1"/>
</dbReference>
<dbReference type="InterPro" id="IPR052898">
    <property type="entry name" value="ACAD10-like"/>
</dbReference>
<evidence type="ECO:0000313" key="2">
    <source>
        <dbReference type="EMBL" id="MDT0445818.1"/>
    </source>
</evidence>
<dbReference type="Pfam" id="PF01636">
    <property type="entry name" value="APH"/>
    <property type="match status" value="1"/>
</dbReference>
<dbReference type="PANTHER" id="PTHR47829:SF1">
    <property type="entry name" value="HAD FAMILY PHOSPHATASE"/>
    <property type="match status" value="1"/>
</dbReference>
<dbReference type="CDD" id="cd05154">
    <property type="entry name" value="ACAD10_11_N-like"/>
    <property type="match status" value="1"/>
</dbReference>
<keyword evidence="3" id="KW-1185">Reference proteome</keyword>
<accession>A0ABU2SAJ8</accession>
<dbReference type="RefSeq" id="WP_311619991.1">
    <property type="nucleotide sequence ID" value="NZ_JAVREV010000015.1"/>
</dbReference>
<dbReference type="InterPro" id="IPR002575">
    <property type="entry name" value="Aminoglycoside_PTrfase"/>
</dbReference>
<dbReference type="InterPro" id="IPR011009">
    <property type="entry name" value="Kinase-like_dom_sf"/>
</dbReference>
<proteinExistence type="predicted"/>
<dbReference type="Proteomes" id="UP001183615">
    <property type="component" value="Unassembled WGS sequence"/>
</dbReference>
<dbReference type="Gene3D" id="3.90.1200.10">
    <property type="match status" value="1"/>
</dbReference>
<name>A0ABU2SAJ8_9ACTN</name>
<sequence>MNAVRAEDAFDVARVDTWLKRQLPHLTGTPEVSQFTGGASNLTYLLRYPGAELVLRRPPAGHKAASAHDMVREHHVLRALAPAFPLVPAVRALCRDPAVIGCDFLVMDRVPGVVLRRDPPPGLALDTARATALSETYVDTLVELHRVDPTTPGLAELGRGEGYVRRQVEGWTRRYERARTPGSPDFAAVTSWLAAHRPADTGARVIHNDWRLDNLVLNADDLRVRGVLDWEMATIGDPLMDLGSALAYWTEAGDGPAALAARRQPSHLPGMYTRAQIVARYCARTGLHADHWPFYETFGRFRLAAIAQQITYRYHHGQTHNPAFRDLPAVVADLHRRCTAAVRAA</sequence>
<organism evidence="2 3">
    <name type="scientific">Streptomyces johnsoniae</name>
    <dbReference type="NCBI Taxonomy" id="3075532"/>
    <lineage>
        <taxon>Bacteria</taxon>
        <taxon>Bacillati</taxon>
        <taxon>Actinomycetota</taxon>
        <taxon>Actinomycetes</taxon>
        <taxon>Kitasatosporales</taxon>
        <taxon>Streptomycetaceae</taxon>
        <taxon>Streptomyces</taxon>
    </lineage>
</organism>
<gene>
    <name evidence="2" type="ORF">RM779_24940</name>
</gene>
<dbReference type="SUPFAM" id="SSF56112">
    <property type="entry name" value="Protein kinase-like (PK-like)"/>
    <property type="match status" value="1"/>
</dbReference>
<evidence type="ECO:0000313" key="3">
    <source>
        <dbReference type="Proteomes" id="UP001183615"/>
    </source>
</evidence>
<feature type="domain" description="Aminoglycoside phosphotransferase" evidence="1">
    <location>
        <begin position="32"/>
        <end position="266"/>
    </location>
</feature>